<organism evidence="2 3">
    <name type="scientific">Hassallia byssoidea VB512170</name>
    <dbReference type="NCBI Taxonomy" id="1304833"/>
    <lineage>
        <taxon>Bacteria</taxon>
        <taxon>Bacillati</taxon>
        <taxon>Cyanobacteriota</taxon>
        <taxon>Cyanophyceae</taxon>
        <taxon>Nostocales</taxon>
        <taxon>Tolypothrichaceae</taxon>
        <taxon>Hassallia</taxon>
    </lineage>
</organism>
<name>A0A846H7D8_9CYAN</name>
<evidence type="ECO:0000313" key="3">
    <source>
        <dbReference type="Proteomes" id="UP000031549"/>
    </source>
</evidence>
<gene>
    <name evidence="2" type="ORF">PI95_011890</name>
</gene>
<dbReference type="Proteomes" id="UP000031549">
    <property type="component" value="Unassembled WGS sequence"/>
</dbReference>
<reference evidence="2 3" key="1">
    <citation type="journal article" date="2015" name="Genome Announc.">
        <title>Draft Genome Sequence of Cyanobacterium Hassallia byssoidea Strain VB512170, Isolated from Monuments in India.</title>
        <authorList>
            <person name="Singh D."/>
            <person name="Chandrababunaidu M.M."/>
            <person name="Panda A."/>
            <person name="Sen D."/>
            <person name="Bhattacharyya S."/>
            <person name="Adhikary S.P."/>
            <person name="Tripathy S."/>
        </authorList>
    </citation>
    <scope>NUCLEOTIDE SEQUENCE [LARGE SCALE GENOMIC DNA]</scope>
    <source>
        <strain evidence="2 3">VB512170</strain>
    </source>
</reference>
<evidence type="ECO:0000313" key="2">
    <source>
        <dbReference type="EMBL" id="NEU73246.1"/>
    </source>
</evidence>
<dbReference type="EMBL" id="JTCM02000020">
    <property type="protein sequence ID" value="NEU73246.1"/>
    <property type="molecule type" value="Genomic_DNA"/>
</dbReference>
<feature type="region of interest" description="Disordered" evidence="1">
    <location>
        <begin position="1"/>
        <end position="34"/>
    </location>
</feature>
<feature type="region of interest" description="Disordered" evidence="1">
    <location>
        <begin position="43"/>
        <end position="62"/>
    </location>
</feature>
<protein>
    <submittedName>
        <fullName evidence="2">Uncharacterized protein</fullName>
    </submittedName>
</protein>
<proteinExistence type="predicted"/>
<accession>A0A846H7D8</accession>
<sequence length="62" mass="6405">MNPSGSPVAHGGNHATCFKPGNPSNAVAPQDRAGSPLTTLLKVINPDTSSGDRLPYRSDANF</sequence>
<keyword evidence="3" id="KW-1185">Reference proteome</keyword>
<dbReference type="AlphaFoldDB" id="A0A846H7D8"/>
<dbReference type="RefSeq" id="WP_163518823.1">
    <property type="nucleotide sequence ID" value="NZ_JTCM02000020.1"/>
</dbReference>
<evidence type="ECO:0000256" key="1">
    <source>
        <dbReference type="SAM" id="MobiDB-lite"/>
    </source>
</evidence>
<comment type="caution">
    <text evidence="2">The sequence shown here is derived from an EMBL/GenBank/DDBJ whole genome shotgun (WGS) entry which is preliminary data.</text>
</comment>